<dbReference type="SUPFAM" id="SSF51197">
    <property type="entry name" value="Clavaminate synthase-like"/>
    <property type="match status" value="1"/>
</dbReference>
<evidence type="ECO:0000313" key="4">
    <source>
        <dbReference type="Proteomes" id="UP000305948"/>
    </source>
</evidence>
<dbReference type="AlphaFoldDB" id="A0A5C3NBA9"/>
<dbReference type="STRING" id="5364.A0A5C3NBA9"/>
<sequence>MSRARPMLRADTSSEGVGVCTECSGSQPHWPNVELGEATIQIADGPDATVAELVAQSMSANSQPEPPPEGGITTRDWSVDKLLDRYSERFRSVRRVSALTLSQKELEDEIARFEKEGRPLIIEGYHRKEEWPTERFGVDWLCRHGPEDVRTRNVRDWTDGTMKMNEFIEYCRKTSPHGTVAESSRLYGKDVDCPTEWRDWLNHSGILPPMLLEEDAENFMNRLPTSDRVETLMCYLGIGDTFTPAHKDLCASTGHNLMCYTENSGSSFWFMTESSAAPNVMKYFQSVGQELDLETHAMSLDEFARAPFTVYIAEQKLGDLVLVPPRSCHQVVNNGGLTIKASWSRMTLGGLKTALYHELPIYRRVCRSETYRVKSIIYQSLQYYTQILQANWSAVQERNFSSPLDAGSKSRSPSSPSRDTMSGSRKSGTILDGPATADKQKSIQTLQELLKLFDDILGEEYHPQHAALSRVSPPDPDYQHSWHYTCDFCGCDIFQSFFECKHCGITDSQQEKGTGDGIILCTSCYVEGRTCKCTRMDPAQRFSFDALVEQRNRASRVLEELAPGEGPAQLSLDISSRKSPFNKDANSLSVLRAAMALQKIRKKQANSRDARVCTDRRERSSHHAPALSVVPCKRCHGSLCLEHLLVLGIHAASVFLERSKDDPLHDRWHDFHRRKKTDLIRENRANNAVATGSPLALEDRLLIAAAEFKVCRPVKERWVKLGFYDSHVQVLNVSHKFKKVPVRRPNNPLSGPSTSGSPLTELAVTPEPEDISAPTHLVKNMLICASSDSGNVSASPVAGTSASPENDSHATRQRTPRSRSLLDCVEIPPLKRKSTVPLAEPRPSKKVKVLNAGATQSPSVCAKAVGSLRIRLTYVEARTTAFHE</sequence>
<dbReference type="Gene3D" id="2.60.120.650">
    <property type="entry name" value="Cupin"/>
    <property type="match status" value="1"/>
</dbReference>
<proteinExistence type="predicted"/>
<protein>
    <recommendedName>
        <fullName evidence="2">JmjC domain-containing protein</fullName>
    </recommendedName>
</protein>
<dbReference type="SMART" id="SM00558">
    <property type="entry name" value="JmjC"/>
    <property type="match status" value="1"/>
</dbReference>
<dbReference type="Pfam" id="PF02373">
    <property type="entry name" value="JmjC"/>
    <property type="match status" value="1"/>
</dbReference>
<feature type="region of interest" description="Disordered" evidence="1">
    <location>
        <begin position="403"/>
        <end position="438"/>
    </location>
</feature>
<dbReference type="InterPro" id="IPR003347">
    <property type="entry name" value="JmjC_dom"/>
</dbReference>
<accession>A0A5C3NBA9</accession>
<name>A0A5C3NBA9_9AGAM</name>
<feature type="compositionally biased region" description="Polar residues" evidence="1">
    <location>
        <begin position="793"/>
        <end position="805"/>
    </location>
</feature>
<organism evidence="3 4">
    <name type="scientific">Heliocybe sulcata</name>
    <dbReference type="NCBI Taxonomy" id="5364"/>
    <lineage>
        <taxon>Eukaryota</taxon>
        <taxon>Fungi</taxon>
        <taxon>Dikarya</taxon>
        <taxon>Basidiomycota</taxon>
        <taxon>Agaricomycotina</taxon>
        <taxon>Agaricomycetes</taxon>
        <taxon>Gloeophyllales</taxon>
        <taxon>Gloeophyllaceae</taxon>
        <taxon>Heliocybe</taxon>
    </lineage>
</organism>
<gene>
    <name evidence="3" type="ORF">OE88DRAFT_1805491</name>
</gene>
<dbReference type="PROSITE" id="PS51184">
    <property type="entry name" value="JMJC"/>
    <property type="match status" value="1"/>
</dbReference>
<feature type="compositionally biased region" description="Low complexity" evidence="1">
    <location>
        <begin position="409"/>
        <end position="425"/>
    </location>
</feature>
<evidence type="ECO:0000256" key="1">
    <source>
        <dbReference type="SAM" id="MobiDB-lite"/>
    </source>
</evidence>
<reference evidence="3 4" key="1">
    <citation type="journal article" date="2019" name="Nat. Ecol. Evol.">
        <title>Megaphylogeny resolves global patterns of mushroom evolution.</title>
        <authorList>
            <person name="Varga T."/>
            <person name="Krizsan K."/>
            <person name="Foldi C."/>
            <person name="Dima B."/>
            <person name="Sanchez-Garcia M."/>
            <person name="Sanchez-Ramirez S."/>
            <person name="Szollosi G.J."/>
            <person name="Szarkandi J.G."/>
            <person name="Papp V."/>
            <person name="Albert L."/>
            <person name="Andreopoulos W."/>
            <person name="Angelini C."/>
            <person name="Antonin V."/>
            <person name="Barry K.W."/>
            <person name="Bougher N.L."/>
            <person name="Buchanan P."/>
            <person name="Buyck B."/>
            <person name="Bense V."/>
            <person name="Catcheside P."/>
            <person name="Chovatia M."/>
            <person name="Cooper J."/>
            <person name="Damon W."/>
            <person name="Desjardin D."/>
            <person name="Finy P."/>
            <person name="Geml J."/>
            <person name="Haridas S."/>
            <person name="Hughes K."/>
            <person name="Justo A."/>
            <person name="Karasinski D."/>
            <person name="Kautmanova I."/>
            <person name="Kiss B."/>
            <person name="Kocsube S."/>
            <person name="Kotiranta H."/>
            <person name="LaButti K.M."/>
            <person name="Lechner B.E."/>
            <person name="Liimatainen K."/>
            <person name="Lipzen A."/>
            <person name="Lukacs Z."/>
            <person name="Mihaltcheva S."/>
            <person name="Morgado L.N."/>
            <person name="Niskanen T."/>
            <person name="Noordeloos M.E."/>
            <person name="Ohm R.A."/>
            <person name="Ortiz-Santana B."/>
            <person name="Ovrebo C."/>
            <person name="Racz N."/>
            <person name="Riley R."/>
            <person name="Savchenko A."/>
            <person name="Shiryaev A."/>
            <person name="Soop K."/>
            <person name="Spirin V."/>
            <person name="Szebenyi C."/>
            <person name="Tomsovsky M."/>
            <person name="Tulloss R.E."/>
            <person name="Uehling J."/>
            <person name="Grigoriev I.V."/>
            <person name="Vagvolgyi C."/>
            <person name="Papp T."/>
            <person name="Martin F.M."/>
            <person name="Miettinen O."/>
            <person name="Hibbett D.S."/>
            <person name="Nagy L.G."/>
        </authorList>
    </citation>
    <scope>NUCLEOTIDE SEQUENCE [LARGE SCALE GENOMIC DNA]</scope>
    <source>
        <strain evidence="3 4">OMC1185</strain>
    </source>
</reference>
<dbReference type="OrthoDB" id="298344at2759"/>
<dbReference type="EMBL" id="ML213505">
    <property type="protein sequence ID" value="TFK55099.1"/>
    <property type="molecule type" value="Genomic_DNA"/>
</dbReference>
<dbReference type="Proteomes" id="UP000305948">
    <property type="component" value="Unassembled WGS sequence"/>
</dbReference>
<feature type="domain" description="JmjC" evidence="2">
    <location>
        <begin position="197"/>
        <end position="362"/>
    </location>
</feature>
<feature type="region of interest" description="Disordered" evidence="1">
    <location>
        <begin position="793"/>
        <end position="819"/>
    </location>
</feature>
<keyword evidence="4" id="KW-1185">Reference proteome</keyword>
<evidence type="ECO:0000259" key="2">
    <source>
        <dbReference type="PROSITE" id="PS51184"/>
    </source>
</evidence>
<feature type="region of interest" description="Disordered" evidence="1">
    <location>
        <begin position="56"/>
        <end position="75"/>
    </location>
</feature>
<evidence type="ECO:0000313" key="3">
    <source>
        <dbReference type="EMBL" id="TFK55099.1"/>
    </source>
</evidence>